<protein>
    <submittedName>
        <fullName evidence="2">Uncharacterized protein</fullName>
    </submittedName>
</protein>
<reference evidence="2 6" key="1">
    <citation type="journal article" date="2019" name="Sci. Rep.">
        <title>Orb-weaving spider Araneus ventricosus genome elucidates the spidroin gene catalogue.</title>
        <authorList>
            <person name="Kono N."/>
            <person name="Nakamura H."/>
            <person name="Ohtoshi R."/>
            <person name="Moran D.A.P."/>
            <person name="Shinohara A."/>
            <person name="Yoshida Y."/>
            <person name="Fujiwara M."/>
            <person name="Mori M."/>
            <person name="Tomita M."/>
            <person name="Arakawa K."/>
        </authorList>
    </citation>
    <scope>NUCLEOTIDE SEQUENCE [LARGE SCALE GENOMIC DNA]</scope>
</reference>
<dbReference type="Proteomes" id="UP000499080">
    <property type="component" value="Unassembled WGS sequence"/>
</dbReference>
<keyword evidence="6" id="KW-1185">Reference proteome</keyword>
<dbReference type="OrthoDB" id="6466835at2759"/>
<evidence type="ECO:0000313" key="4">
    <source>
        <dbReference type="EMBL" id="GBN76307.1"/>
    </source>
</evidence>
<dbReference type="EMBL" id="BGPR01145711">
    <property type="protein sequence ID" value="GBN76300.1"/>
    <property type="molecule type" value="Genomic_DNA"/>
</dbReference>
<comment type="caution">
    <text evidence="2">The sequence shown here is derived from an EMBL/GenBank/DDBJ whole genome shotgun (WGS) entry which is preliminary data.</text>
</comment>
<feature type="compositionally biased region" description="Acidic residues" evidence="1">
    <location>
        <begin position="98"/>
        <end position="109"/>
    </location>
</feature>
<gene>
    <name evidence="4" type="ORF">AVEN_128869_1</name>
    <name evidence="5" type="ORF">AVEN_208535_1</name>
    <name evidence="3" type="ORF">AVEN_79593_1</name>
    <name evidence="2" type="ORF">AVEN_96927_1</name>
</gene>
<dbReference type="AlphaFoldDB" id="A0A4Y2RKD5"/>
<evidence type="ECO:0000313" key="6">
    <source>
        <dbReference type="Proteomes" id="UP000499080"/>
    </source>
</evidence>
<evidence type="ECO:0000313" key="3">
    <source>
        <dbReference type="EMBL" id="GBN76300.1"/>
    </source>
</evidence>
<accession>A0A4Y2RKD5</accession>
<evidence type="ECO:0000313" key="5">
    <source>
        <dbReference type="EMBL" id="GBN76329.1"/>
    </source>
</evidence>
<evidence type="ECO:0000256" key="1">
    <source>
        <dbReference type="SAM" id="MobiDB-lite"/>
    </source>
</evidence>
<feature type="region of interest" description="Disordered" evidence="1">
    <location>
        <begin position="98"/>
        <end position="119"/>
    </location>
</feature>
<dbReference type="EMBL" id="BGPR01145697">
    <property type="protein sequence ID" value="GBN76272.1"/>
    <property type="molecule type" value="Genomic_DNA"/>
</dbReference>
<name>A0A4Y2RKD5_ARAVE</name>
<evidence type="ECO:0000313" key="2">
    <source>
        <dbReference type="EMBL" id="GBN76272.1"/>
    </source>
</evidence>
<organism evidence="2 6">
    <name type="scientific">Araneus ventricosus</name>
    <name type="common">Orbweaver spider</name>
    <name type="synonym">Epeira ventricosa</name>
    <dbReference type="NCBI Taxonomy" id="182803"/>
    <lineage>
        <taxon>Eukaryota</taxon>
        <taxon>Metazoa</taxon>
        <taxon>Ecdysozoa</taxon>
        <taxon>Arthropoda</taxon>
        <taxon>Chelicerata</taxon>
        <taxon>Arachnida</taxon>
        <taxon>Araneae</taxon>
        <taxon>Araneomorphae</taxon>
        <taxon>Entelegynae</taxon>
        <taxon>Araneoidea</taxon>
        <taxon>Araneidae</taxon>
        <taxon>Araneus</taxon>
    </lineage>
</organism>
<dbReference type="EMBL" id="BGPR01145714">
    <property type="protein sequence ID" value="GBN76307.1"/>
    <property type="molecule type" value="Genomic_DNA"/>
</dbReference>
<sequence length="119" mass="13541">MFCQLQGLWNDPAHSSVCSTYQLFRGADKVSSLLSFPNQSIYLLLTMQTPYEKEMDLSRKLLAGVVTDEDPDFDNEDNVPEDVLEEIFSDHESFCEYDMESEENGDSGNEDVNNLELLS</sequence>
<proteinExistence type="predicted"/>
<dbReference type="EMBL" id="BGPR01145726">
    <property type="protein sequence ID" value="GBN76329.1"/>
    <property type="molecule type" value="Genomic_DNA"/>
</dbReference>